<sequence>MKMKNLQVSPLYMYKKGESNPDELYKGYFFNGDDYSHGLSGYISLRK</sequence>
<protein>
    <submittedName>
        <fullName evidence="1">Uncharacterized protein</fullName>
    </submittedName>
</protein>
<dbReference type="Proteomes" id="UP001500880">
    <property type="component" value="Unassembled WGS sequence"/>
</dbReference>
<comment type="caution">
    <text evidence="1">The sequence shown here is derived from an EMBL/GenBank/DDBJ whole genome shotgun (WGS) entry which is preliminary data.</text>
</comment>
<name>A0ABN1AME3_9BACI</name>
<evidence type="ECO:0000313" key="1">
    <source>
        <dbReference type="EMBL" id="GAA0480057.1"/>
    </source>
</evidence>
<accession>A0ABN1AME3</accession>
<evidence type="ECO:0000313" key="2">
    <source>
        <dbReference type="Proteomes" id="UP001500880"/>
    </source>
</evidence>
<keyword evidence="2" id="KW-1185">Reference proteome</keyword>
<dbReference type="EMBL" id="BAAADO010000001">
    <property type="protein sequence ID" value="GAA0480057.1"/>
    <property type="molecule type" value="Genomic_DNA"/>
</dbReference>
<gene>
    <name evidence="1" type="ORF">GCM10008986_00690</name>
</gene>
<reference evidence="1 2" key="1">
    <citation type="journal article" date="2019" name="Int. J. Syst. Evol. Microbiol.">
        <title>The Global Catalogue of Microorganisms (GCM) 10K type strain sequencing project: providing services to taxonomists for standard genome sequencing and annotation.</title>
        <authorList>
            <consortium name="The Broad Institute Genomics Platform"/>
            <consortium name="The Broad Institute Genome Sequencing Center for Infectious Disease"/>
            <person name="Wu L."/>
            <person name="Ma J."/>
        </authorList>
    </citation>
    <scope>NUCLEOTIDE SEQUENCE [LARGE SCALE GENOMIC DNA]</scope>
    <source>
        <strain evidence="1 2">JCM 12389</strain>
    </source>
</reference>
<organism evidence="1 2">
    <name type="scientific">Salinibacillus aidingensis</name>
    <dbReference type="NCBI Taxonomy" id="237684"/>
    <lineage>
        <taxon>Bacteria</taxon>
        <taxon>Bacillati</taxon>
        <taxon>Bacillota</taxon>
        <taxon>Bacilli</taxon>
        <taxon>Bacillales</taxon>
        <taxon>Bacillaceae</taxon>
        <taxon>Salinibacillus</taxon>
    </lineage>
</organism>
<proteinExistence type="predicted"/>